<reference evidence="6" key="1">
    <citation type="journal article" date="2019" name="Int. J. Syst. Evol. Microbiol.">
        <title>The Global Catalogue of Microorganisms (GCM) 10K type strain sequencing project: providing services to taxonomists for standard genome sequencing and annotation.</title>
        <authorList>
            <consortium name="The Broad Institute Genomics Platform"/>
            <consortium name="The Broad Institute Genome Sequencing Center for Infectious Disease"/>
            <person name="Wu L."/>
            <person name="Ma J."/>
        </authorList>
    </citation>
    <scope>NUCLEOTIDE SEQUENCE [LARGE SCALE GENOMIC DNA]</scope>
    <source>
        <strain evidence="6">IBRC-M 10908</strain>
    </source>
</reference>
<dbReference type="PANTHER" id="PTHR43176:SF3">
    <property type="entry name" value="3-HYDROXYISOBUTYRYL-COA HYDROLASE, MITOCHONDRIAL"/>
    <property type="match status" value="1"/>
</dbReference>
<evidence type="ECO:0000313" key="5">
    <source>
        <dbReference type="EMBL" id="MFC4336785.1"/>
    </source>
</evidence>
<keyword evidence="3 5" id="KW-0378">Hydrolase</keyword>
<dbReference type="GO" id="GO:0016787">
    <property type="term" value="F:hydrolase activity"/>
    <property type="evidence" value="ECO:0007669"/>
    <property type="project" value="UniProtKB-KW"/>
</dbReference>
<dbReference type="EC" id="3.1.2.4" evidence="2"/>
<dbReference type="Gene3D" id="3.90.226.10">
    <property type="entry name" value="2-enoyl-CoA Hydratase, Chain A, domain 1"/>
    <property type="match status" value="1"/>
</dbReference>
<feature type="domain" description="Enoyl-CoA hydratase/isomerase" evidence="4">
    <location>
        <begin position="21"/>
        <end position="335"/>
    </location>
</feature>
<evidence type="ECO:0000256" key="2">
    <source>
        <dbReference type="ARBA" id="ARBA00011915"/>
    </source>
</evidence>
<proteinExistence type="predicted"/>
<dbReference type="InterPro" id="IPR029045">
    <property type="entry name" value="ClpP/crotonase-like_dom_sf"/>
</dbReference>
<dbReference type="InterPro" id="IPR032259">
    <property type="entry name" value="HIBYL-CoA-H"/>
</dbReference>
<dbReference type="Pfam" id="PF16113">
    <property type="entry name" value="ECH_2"/>
    <property type="match status" value="1"/>
</dbReference>
<dbReference type="SUPFAM" id="SSF52096">
    <property type="entry name" value="ClpP/crotonase"/>
    <property type="match status" value="1"/>
</dbReference>
<organism evidence="5 6">
    <name type="scientific">Salininema proteolyticum</name>
    <dbReference type="NCBI Taxonomy" id="1607685"/>
    <lineage>
        <taxon>Bacteria</taxon>
        <taxon>Bacillati</taxon>
        <taxon>Actinomycetota</taxon>
        <taxon>Actinomycetes</taxon>
        <taxon>Glycomycetales</taxon>
        <taxon>Glycomycetaceae</taxon>
        <taxon>Salininema</taxon>
    </lineage>
</organism>
<evidence type="ECO:0000259" key="4">
    <source>
        <dbReference type="Pfam" id="PF16113"/>
    </source>
</evidence>
<dbReference type="EMBL" id="JBHSDK010000021">
    <property type="protein sequence ID" value="MFC4336785.1"/>
    <property type="molecule type" value="Genomic_DNA"/>
</dbReference>
<evidence type="ECO:0000256" key="1">
    <source>
        <dbReference type="ARBA" id="ARBA00001709"/>
    </source>
</evidence>
<gene>
    <name evidence="5" type="ORF">ACFPET_16410</name>
</gene>
<protein>
    <recommendedName>
        <fullName evidence="2">3-hydroxyisobutyryl-CoA hydrolase</fullName>
        <ecNumber evidence="2">3.1.2.4</ecNumber>
    </recommendedName>
</protein>
<dbReference type="CDD" id="cd06558">
    <property type="entry name" value="crotonase-like"/>
    <property type="match status" value="1"/>
</dbReference>
<dbReference type="NCBIfam" id="NF004127">
    <property type="entry name" value="PRK05617.1"/>
    <property type="match status" value="1"/>
</dbReference>
<keyword evidence="6" id="KW-1185">Reference proteome</keyword>
<dbReference type="InterPro" id="IPR045004">
    <property type="entry name" value="ECH_dom"/>
</dbReference>
<evidence type="ECO:0000256" key="3">
    <source>
        <dbReference type="ARBA" id="ARBA00022801"/>
    </source>
</evidence>
<evidence type="ECO:0000313" key="6">
    <source>
        <dbReference type="Proteomes" id="UP001595823"/>
    </source>
</evidence>
<dbReference type="Proteomes" id="UP001595823">
    <property type="component" value="Unassembled WGS sequence"/>
</dbReference>
<name>A0ABV8U2Y6_9ACTN</name>
<dbReference type="RefSeq" id="WP_380623040.1">
    <property type="nucleotide sequence ID" value="NZ_JBHSDK010000021.1"/>
</dbReference>
<accession>A0ABV8U2Y6</accession>
<comment type="catalytic activity">
    <reaction evidence="1">
        <text>3-hydroxy-2-methylpropanoyl-CoA + H2O = 3-hydroxy-2-methylpropanoate + CoA + H(+)</text>
        <dbReference type="Rhea" id="RHEA:20888"/>
        <dbReference type="ChEBI" id="CHEBI:11805"/>
        <dbReference type="ChEBI" id="CHEBI:15377"/>
        <dbReference type="ChEBI" id="CHEBI:15378"/>
        <dbReference type="ChEBI" id="CHEBI:57287"/>
        <dbReference type="ChEBI" id="CHEBI:57340"/>
        <dbReference type="EC" id="3.1.2.4"/>
    </reaction>
</comment>
<dbReference type="PANTHER" id="PTHR43176">
    <property type="entry name" value="3-HYDROXYISOBUTYRYL-COA HYDROLASE-RELATED"/>
    <property type="match status" value="1"/>
</dbReference>
<sequence>MVDFFSRATEDVLYARTGPLGRIVLNKPRSINALTHDMIHSLQAQLEEWAEDDSVSAVSVEGAGGRGLCSGGDVRFMRQSVLDGNADAVDFWADEYTMNLLIGEYPKPVVAFMDGVTMGGGVGVSGHASHRFATDRSRIAMPETAIGFSPDVGGMRLLSSAPGEFGTYMALTGEPVDGPTAVAAGFADAVVDHGEIPAIIDRLAAGESPDAILEEAKKPVPELDLSWIDECFAGDDPAAILAALQSHPSGEAKAAAEVVESRAPLSVAVALEAVRRAKGMSLADVLKQDLVLGKSFTANPDFVEGVRAKLVDKDNDPHWQHKSLKEVDRATVLAQFS</sequence>
<comment type="caution">
    <text evidence="5">The sequence shown here is derived from an EMBL/GenBank/DDBJ whole genome shotgun (WGS) entry which is preliminary data.</text>
</comment>